<dbReference type="AlphaFoldDB" id="A0A4Y2GAU8"/>
<evidence type="ECO:0000313" key="1">
    <source>
        <dbReference type="EMBL" id="GBM49094.1"/>
    </source>
</evidence>
<reference evidence="1 2" key="1">
    <citation type="journal article" date="2019" name="Sci. Rep.">
        <title>Orb-weaving spider Araneus ventricosus genome elucidates the spidroin gene catalogue.</title>
        <authorList>
            <person name="Kono N."/>
            <person name="Nakamura H."/>
            <person name="Ohtoshi R."/>
            <person name="Moran D.A.P."/>
            <person name="Shinohara A."/>
            <person name="Yoshida Y."/>
            <person name="Fujiwara M."/>
            <person name="Mori M."/>
            <person name="Tomita M."/>
            <person name="Arakawa K."/>
        </authorList>
    </citation>
    <scope>NUCLEOTIDE SEQUENCE [LARGE SCALE GENOMIC DNA]</scope>
</reference>
<keyword evidence="2" id="KW-1185">Reference proteome</keyword>
<protein>
    <submittedName>
        <fullName evidence="1">Uncharacterized protein</fullName>
    </submittedName>
</protein>
<proteinExistence type="predicted"/>
<name>A0A4Y2GAU8_ARAVE</name>
<comment type="caution">
    <text evidence="1">The sequence shown here is derived from an EMBL/GenBank/DDBJ whole genome shotgun (WGS) entry which is preliminary data.</text>
</comment>
<organism evidence="1 2">
    <name type="scientific">Araneus ventricosus</name>
    <name type="common">Orbweaver spider</name>
    <name type="synonym">Epeira ventricosa</name>
    <dbReference type="NCBI Taxonomy" id="182803"/>
    <lineage>
        <taxon>Eukaryota</taxon>
        <taxon>Metazoa</taxon>
        <taxon>Ecdysozoa</taxon>
        <taxon>Arthropoda</taxon>
        <taxon>Chelicerata</taxon>
        <taxon>Arachnida</taxon>
        <taxon>Araneae</taxon>
        <taxon>Araneomorphae</taxon>
        <taxon>Entelegynae</taxon>
        <taxon>Araneoidea</taxon>
        <taxon>Araneidae</taxon>
        <taxon>Araneus</taxon>
    </lineage>
</organism>
<evidence type="ECO:0000313" key="2">
    <source>
        <dbReference type="Proteomes" id="UP000499080"/>
    </source>
</evidence>
<dbReference type="Proteomes" id="UP000499080">
    <property type="component" value="Unassembled WGS sequence"/>
</dbReference>
<sequence>MCHITRLISVYRCRKNSHRDTHLHFVVTREMSVQEPLQVLEQMVVARSKIGTICGMVKHLPEELLQQLCTQRRMRTSVVVEQYNVGMIHSTPRVLTTICSSTNKILFDLILFWCYKVK</sequence>
<accession>A0A4Y2GAU8</accession>
<gene>
    <name evidence="1" type="ORF">AVEN_266449_1</name>
</gene>
<dbReference type="EMBL" id="BGPR01001239">
    <property type="protein sequence ID" value="GBM49094.1"/>
    <property type="molecule type" value="Genomic_DNA"/>
</dbReference>